<feature type="region of interest" description="Disordered" evidence="1">
    <location>
        <begin position="954"/>
        <end position="995"/>
    </location>
</feature>
<organism evidence="3 4">
    <name type="scientific">Symbiodinium microadriaticum</name>
    <name type="common">Dinoflagellate</name>
    <name type="synonym">Zooxanthella microadriatica</name>
    <dbReference type="NCBI Taxonomy" id="2951"/>
    <lineage>
        <taxon>Eukaryota</taxon>
        <taxon>Sar</taxon>
        <taxon>Alveolata</taxon>
        <taxon>Dinophyceae</taxon>
        <taxon>Suessiales</taxon>
        <taxon>Symbiodiniaceae</taxon>
        <taxon>Symbiodinium</taxon>
    </lineage>
</organism>
<feature type="compositionally biased region" description="Basic and acidic residues" evidence="1">
    <location>
        <begin position="1222"/>
        <end position="1245"/>
    </location>
</feature>
<feature type="compositionally biased region" description="Polar residues" evidence="1">
    <location>
        <begin position="1078"/>
        <end position="1104"/>
    </location>
</feature>
<gene>
    <name evidence="3" type="ORF">AK812_SmicGene19538</name>
</gene>
<proteinExistence type="predicted"/>
<dbReference type="OrthoDB" id="10328109at2759"/>
<keyword evidence="4" id="KW-1185">Reference proteome</keyword>
<dbReference type="EMBL" id="LSRX01000410">
    <property type="protein sequence ID" value="OLP98047.1"/>
    <property type="molecule type" value="Genomic_DNA"/>
</dbReference>
<comment type="caution">
    <text evidence="3">The sequence shown here is derived from an EMBL/GenBank/DDBJ whole genome shotgun (WGS) entry which is preliminary data.</text>
</comment>
<dbReference type="PANTHER" id="PTHR12460">
    <property type="entry name" value="CYCLIN-DEPENDENT KINASE INHIBITOR-RELATED PROTEIN"/>
    <property type="match status" value="1"/>
</dbReference>
<evidence type="ECO:0000313" key="3">
    <source>
        <dbReference type="EMBL" id="OLP98047.1"/>
    </source>
</evidence>
<keyword evidence="2" id="KW-1133">Transmembrane helix</keyword>
<evidence type="ECO:0000256" key="2">
    <source>
        <dbReference type="SAM" id="Phobius"/>
    </source>
</evidence>
<accession>A0A1Q9DSA2</accession>
<feature type="compositionally biased region" description="Polar residues" evidence="1">
    <location>
        <begin position="974"/>
        <end position="994"/>
    </location>
</feature>
<name>A0A1Q9DSA2_SYMMI</name>
<feature type="region of interest" description="Disordered" evidence="1">
    <location>
        <begin position="313"/>
        <end position="332"/>
    </location>
</feature>
<keyword evidence="2" id="KW-0812">Transmembrane</keyword>
<feature type="region of interest" description="Disordered" evidence="1">
    <location>
        <begin position="1049"/>
        <end position="1121"/>
    </location>
</feature>
<reference evidence="3 4" key="1">
    <citation type="submission" date="2016-02" db="EMBL/GenBank/DDBJ databases">
        <title>Genome analysis of coral dinoflagellate symbionts highlights evolutionary adaptations to a symbiotic lifestyle.</title>
        <authorList>
            <person name="Aranda M."/>
            <person name="Li Y."/>
            <person name="Liew Y.J."/>
            <person name="Baumgarten S."/>
            <person name="Simakov O."/>
            <person name="Wilson M."/>
            <person name="Piel J."/>
            <person name="Ashoor H."/>
            <person name="Bougouffa S."/>
            <person name="Bajic V.B."/>
            <person name="Ryu T."/>
            <person name="Ravasi T."/>
            <person name="Bayer T."/>
            <person name="Micklem G."/>
            <person name="Kim H."/>
            <person name="Bhak J."/>
            <person name="Lajeunesse T.C."/>
            <person name="Voolstra C.R."/>
        </authorList>
    </citation>
    <scope>NUCLEOTIDE SEQUENCE [LARGE SCALE GENOMIC DNA]</scope>
    <source>
        <strain evidence="3 4">CCMP2467</strain>
    </source>
</reference>
<evidence type="ECO:0000256" key="1">
    <source>
        <dbReference type="SAM" id="MobiDB-lite"/>
    </source>
</evidence>
<feature type="transmembrane region" description="Helical" evidence="2">
    <location>
        <begin position="55"/>
        <end position="74"/>
    </location>
</feature>
<feature type="compositionally biased region" description="Polar residues" evidence="1">
    <location>
        <begin position="868"/>
        <end position="881"/>
    </location>
</feature>
<feature type="compositionally biased region" description="Basic residues" evidence="1">
    <location>
        <begin position="403"/>
        <end position="413"/>
    </location>
</feature>
<feature type="region of interest" description="Disordered" evidence="1">
    <location>
        <begin position="383"/>
        <end position="431"/>
    </location>
</feature>
<protein>
    <submittedName>
        <fullName evidence="3">Uncharacterized protein</fullName>
    </submittedName>
</protein>
<feature type="compositionally biased region" description="Polar residues" evidence="1">
    <location>
        <begin position="905"/>
        <end position="918"/>
    </location>
</feature>
<feature type="region of interest" description="Disordered" evidence="1">
    <location>
        <begin position="1222"/>
        <end position="1270"/>
    </location>
</feature>
<keyword evidence="2" id="KW-0472">Membrane</keyword>
<feature type="region of interest" description="Disordered" evidence="1">
    <location>
        <begin position="866"/>
        <end position="933"/>
    </location>
</feature>
<sequence length="1270" mass="137167">MRVAAVRIDSPLVACEVAFGSSSARFAPAKSDDPGGAQRALLLSSLSECEIACKINFYVLVYLALVTSLVFTIVEHCGDMAGLLSAAQEHWPEEIGTRLNFPEKTILKQALSMDPFVDVSEQLTCFAGFWSPSDFNCIAPEVQEEVTCSAPAGLREELPDRCSMASARRDELRETQRLLLEDFLNSYLVEDPERLPSVRKHKEVLMIMAQRYCILGEKTKKKVIKVSLFKLGGNPDAELDNAVNQAATAVDPGLEEPDAEPQALMDTGEVTMPSPAVHVDMMETQPMDVPETLTVQAIATPLRNINIDGAGRQASKELRPPVHVEPPPTPASLSQQAAQALEVLKAEAADDTDLVDAQRKVVDAARASAASKKLAKIEKKIEKGGGTAAADKPVKKDQQNKAPKAKAKGKARACKPPSAAGEPREVQQVPAAAEAPAAAAVPAAAEAPAAAEVPEIITAAGATWAEAPVLMKCNIPIPDGFEGKRKSYTLEVAGCKSKIQILWCEGSCYVNESNGANGVKVDKKGGSTINCRKNGGWPNAWRMAVAAAGTGAAAACSTSVCKDPNITLRRIDLCDYVSQTNLRRKPDEQIWLRDIDFLELFSGTSTMTKTFRAKNYKSQNYDIMLRPENDILSDVGFAVRDVMRVKEKTGGCGCRRVSTAALKIVPLETPEYHLLWLLGTSPMIAKFNSKLNSREIAELSKRQKSSGICMVKRIKKNGKVKVDPGDVPEQIDGSQDVWHYARLDELEAFLKAEAAADKWKPGLFDQLGVPNCAGIDSGSESAAADAETPSAVLRGQSFGSDTTMATPGTLRKAREVANSSIQPDMSEQDGDDAVADLMGKMTLEDTLVDAQLEELMQEIDEEIKKEVATSTQPEQNTQKPPDQTEAPLQDNARIPSSAPGDQKSQEPQNPGIQNAQKPDQTKAPLPDNAQIPSGAAGVIQNAQEPDQTKAPLQDNAQIPLGAPGDQKPPEPQNPGISNAQPSSAAGDQKSQVDPTMQAAVCGCDAPVHVAEQLAKALAALSIAPSATQQTLQRPGTVDFSSLLNVLQQGAQASGSTDTTQTPKPQPMPAPKPRDDGQQSKQAQQTNEQSGPGATASPTDEASTMSEDELDEAEKQIQANTKRTTWMRFTRSLEGADCPPAIAVELKRLMQPNGKKNLVKLNKLFDEYVMAGETWGESRITAVYVWMEETHSQSVMKWYTRQELLEKYKDVDLVNGLVSDKEQDPTTWKYHPDFPKNEDEREKRSLEYTQATPKAAGGKAKAKAKSASRQR</sequence>
<dbReference type="AlphaFoldDB" id="A0A1Q9DSA2"/>
<dbReference type="Proteomes" id="UP000186817">
    <property type="component" value="Unassembled WGS sequence"/>
</dbReference>
<feature type="compositionally biased region" description="Basic residues" evidence="1">
    <location>
        <begin position="1259"/>
        <end position="1270"/>
    </location>
</feature>
<evidence type="ECO:0000313" key="4">
    <source>
        <dbReference type="Proteomes" id="UP000186817"/>
    </source>
</evidence>